<dbReference type="InterPro" id="IPR010916">
    <property type="entry name" value="TonB_box_CS"/>
</dbReference>
<feature type="signal peptide" evidence="1">
    <location>
        <begin position="1"/>
        <end position="23"/>
    </location>
</feature>
<name>A0A934SLD2_9MICO</name>
<comment type="caution">
    <text evidence="2">The sequence shown here is derived from an EMBL/GenBank/DDBJ whole genome shotgun (WGS) entry which is preliminary data.</text>
</comment>
<dbReference type="EMBL" id="JAEPES010000002">
    <property type="protein sequence ID" value="MBK4347471.1"/>
    <property type="molecule type" value="Genomic_DNA"/>
</dbReference>
<dbReference type="PROSITE" id="PS00430">
    <property type="entry name" value="TONB_DEPENDENT_REC_1"/>
    <property type="match status" value="1"/>
</dbReference>
<evidence type="ECO:0000313" key="2">
    <source>
        <dbReference type="EMBL" id="MBK4347471.1"/>
    </source>
</evidence>
<accession>A0A934SLD2</accession>
<evidence type="ECO:0000256" key="1">
    <source>
        <dbReference type="SAM" id="SignalP"/>
    </source>
</evidence>
<gene>
    <name evidence="2" type="ORF">IV501_07485</name>
</gene>
<sequence>MKMRALGIPVLGAALLIALSGCSAPQTETRCDPGALAATPNVVAPGETVTVTAAPVACAIEFTAGRRYTLDLGYVGDSGVLWSGDVRVAADGSFSTVVRIPRDVPPGQAYLRVADGYQPSCDDTGACVDDSVSIRVAAPAGQ</sequence>
<keyword evidence="1" id="KW-0732">Signal</keyword>
<evidence type="ECO:0000313" key="3">
    <source>
        <dbReference type="Proteomes" id="UP000636458"/>
    </source>
</evidence>
<dbReference type="Proteomes" id="UP000636458">
    <property type="component" value="Unassembled WGS sequence"/>
</dbReference>
<protein>
    <submittedName>
        <fullName evidence="2">Uncharacterized protein</fullName>
    </submittedName>
</protein>
<proteinExistence type="predicted"/>
<organism evidence="2 3">
    <name type="scientific">Lacisediminihabitans changchengi</name>
    <dbReference type="NCBI Taxonomy" id="2787634"/>
    <lineage>
        <taxon>Bacteria</taxon>
        <taxon>Bacillati</taxon>
        <taxon>Actinomycetota</taxon>
        <taxon>Actinomycetes</taxon>
        <taxon>Micrococcales</taxon>
        <taxon>Microbacteriaceae</taxon>
        <taxon>Lacisediminihabitans</taxon>
    </lineage>
</organism>
<feature type="chain" id="PRO_5039568324" evidence="1">
    <location>
        <begin position="24"/>
        <end position="142"/>
    </location>
</feature>
<dbReference type="AlphaFoldDB" id="A0A934SLD2"/>
<reference evidence="2" key="1">
    <citation type="submission" date="2021-01" db="EMBL/GenBank/DDBJ databases">
        <title>Lacisediminihabitans sp. nov. strain G11-30, isolated from Antarctic Soil.</title>
        <authorList>
            <person name="Li J."/>
        </authorList>
    </citation>
    <scope>NUCLEOTIDE SEQUENCE</scope>
    <source>
        <strain evidence="2">G11-30</strain>
    </source>
</reference>
<dbReference type="RefSeq" id="WP_200555817.1">
    <property type="nucleotide sequence ID" value="NZ_JAEPES010000002.1"/>
</dbReference>
<dbReference type="PROSITE" id="PS51257">
    <property type="entry name" value="PROKAR_LIPOPROTEIN"/>
    <property type="match status" value="1"/>
</dbReference>
<keyword evidence="3" id="KW-1185">Reference proteome</keyword>